<proteinExistence type="predicted"/>
<dbReference type="Proteomes" id="UP000554482">
    <property type="component" value="Unassembled WGS sequence"/>
</dbReference>
<dbReference type="InterPro" id="IPR036273">
    <property type="entry name" value="CRAL/TRIO_N_dom_sf"/>
</dbReference>
<dbReference type="Gene3D" id="1.10.8.20">
    <property type="entry name" value="N-terminal domain of phosphatidylinositol transfer protein sec14p"/>
    <property type="match status" value="1"/>
</dbReference>
<keyword evidence="2" id="KW-1185">Reference proteome</keyword>
<dbReference type="AlphaFoldDB" id="A0A7J6V0E2"/>
<accession>A0A7J6V0E2</accession>
<dbReference type="OrthoDB" id="1434354at2759"/>
<protein>
    <submittedName>
        <fullName evidence="1">Sec14p-like phosphatidylinositol transfer family protein</fullName>
    </submittedName>
</protein>
<gene>
    <name evidence="1" type="ORF">FRX31_032678</name>
</gene>
<evidence type="ECO:0000313" key="2">
    <source>
        <dbReference type="Proteomes" id="UP000554482"/>
    </source>
</evidence>
<sequence>MSTSSNSNTNTNGMEKTQQTLLLTEMRKLVVKQGSSAEHYGDPMLLRFLITSSMDPTKAAKMWIKWKKWREEIAPLGYIPQSEILDQLGAKKFYLQAKASQQLVLLFSFSKTTSMFAPKD</sequence>
<organism evidence="1 2">
    <name type="scientific">Thalictrum thalictroides</name>
    <name type="common">Rue-anemone</name>
    <name type="synonym">Anemone thalictroides</name>
    <dbReference type="NCBI Taxonomy" id="46969"/>
    <lineage>
        <taxon>Eukaryota</taxon>
        <taxon>Viridiplantae</taxon>
        <taxon>Streptophyta</taxon>
        <taxon>Embryophyta</taxon>
        <taxon>Tracheophyta</taxon>
        <taxon>Spermatophyta</taxon>
        <taxon>Magnoliopsida</taxon>
        <taxon>Ranunculales</taxon>
        <taxon>Ranunculaceae</taxon>
        <taxon>Thalictroideae</taxon>
        <taxon>Thalictrum</taxon>
    </lineage>
</organism>
<dbReference type="EMBL" id="JABWDY010040981">
    <property type="protein sequence ID" value="KAF5177735.1"/>
    <property type="molecule type" value="Genomic_DNA"/>
</dbReference>
<evidence type="ECO:0000313" key="1">
    <source>
        <dbReference type="EMBL" id="KAF5177735.1"/>
    </source>
</evidence>
<dbReference type="PANTHER" id="PTHR46277">
    <property type="entry name" value="OS03G0850700 PROTEIN"/>
    <property type="match status" value="1"/>
</dbReference>
<dbReference type="SUPFAM" id="SSF46938">
    <property type="entry name" value="CRAL/TRIO N-terminal domain"/>
    <property type="match status" value="1"/>
</dbReference>
<reference evidence="1 2" key="1">
    <citation type="submission" date="2020-06" db="EMBL/GenBank/DDBJ databases">
        <title>Transcriptomic and genomic resources for Thalictrum thalictroides and T. hernandezii: Facilitating candidate gene discovery in an emerging model plant lineage.</title>
        <authorList>
            <person name="Arias T."/>
            <person name="Riano-Pachon D.M."/>
            <person name="Di Stilio V.S."/>
        </authorList>
    </citation>
    <scope>NUCLEOTIDE SEQUENCE [LARGE SCALE GENOMIC DNA]</scope>
    <source>
        <strain evidence="2">cv. WT478/WT964</strain>
        <tissue evidence="1">Leaves</tissue>
    </source>
</reference>
<comment type="caution">
    <text evidence="1">The sequence shown here is derived from an EMBL/GenBank/DDBJ whole genome shotgun (WGS) entry which is preliminary data.</text>
</comment>
<dbReference type="PANTHER" id="PTHR46277:SF7">
    <property type="entry name" value="CRAL-TRIO DOMAIN-CONTAINING PROTEIN"/>
    <property type="match status" value="1"/>
</dbReference>
<name>A0A7J6V0E2_THATH</name>